<evidence type="ECO:0000256" key="4">
    <source>
        <dbReference type="ARBA" id="ARBA00022840"/>
    </source>
</evidence>
<evidence type="ECO:0000256" key="2">
    <source>
        <dbReference type="ARBA" id="ARBA00022598"/>
    </source>
</evidence>
<dbReference type="Pfam" id="PF13193">
    <property type="entry name" value="AMP-binding_C"/>
    <property type="match status" value="1"/>
</dbReference>
<dbReference type="GO" id="GO:0005524">
    <property type="term" value="F:ATP binding"/>
    <property type="evidence" value="ECO:0007669"/>
    <property type="project" value="UniProtKB-KW"/>
</dbReference>
<sequence length="556" mass="60506">MSTFAEIILERAEDDHPGLRAGDRTWTWAEVTRECAERAALLRELGVAGRQTHVGVLLENVPDYVFWIGAAALSGDVIVGINPTRRGEELARDIRHTDCAVLITERRMNGLLGGVDHGVPAEAVLDIDSEHYAALLAGHRSAPPPAELPPADAILLLLFSSGSTGAPKAVICTQGRFGFLADSLTARTELTRASVTYLCMPLFHGNSAMMNLAPAWKAGATVCLARKFSASGFAEDVHRYGVTFVNYVGRALSYVLAQPEGPRDAESTLELALGTEASVPDITRFAARFGCRVSEGYGLSEGVLRINRTPESPPDALGLPVAGADVRVLNEETGAECPRAEIDEYGRLRNAEAAVGQIVAVGKAAAFEGYYDNPGAHAERVRGEDFWTGDLAYRDAEGYFYFAGRSSDWLRVDSENFSAAPVERILQRWNRIAEAFVYAVPDPRTGDQVMCALRLREGAEFVPGEFADFLDQQPDLGTKWRPRFVRIVAEVPTTGSNKVAKAVLRKTAWNTTDPVYFSAGSSRTFEPFDSGNRDRIEAEFGRYGRGALLPSGSERR</sequence>
<dbReference type="GO" id="GO:0005886">
    <property type="term" value="C:plasma membrane"/>
    <property type="evidence" value="ECO:0007669"/>
    <property type="project" value="TreeGrafter"/>
</dbReference>
<comment type="similarity">
    <text evidence="1">Belongs to the ATP-dependent AMP-binding enzyme family.</text>
</comment>
<evidence type="ECO:0000313" key="5">
    <source>
        <dbReference type="EMBL" id="SDD04103.1"/>
    </source>
</evidence>
<dbReference type="PROSITE" id="PS00455">
    <property type="entry name" value="AMP_BINDING"/>
    <property type="match status" value="1"/>
</dbReference>
<name>A0A222VQW6_9PSEU</name>
<dbReference type="GO" id="GO:0004467">
    <property type="term" value="F:long-chain fatty acid-CoA ligase activity"/>
    <property type="evidence" value="ECO:0007669"/>
    <property type="project" value="TreeGrafter"/>
</dbReference>
<dbReference type="Proteomes" id="UP000199494">
    <property type="component" value="Unassembled WGS sequence"/>
</dbReference>
<dbReference type="SUPFAM" id="SSF56801">
    <property type="entry name" value="Acetyl-CoA synthetase-like"/>
    <property type="match status" value="1"/>
</dbReference>
<proteinExistence type="inferred from homology"/>
<dbReference type="InterPro" id="IPR020845">
    <property type="entry name" value="AMP-binding_CS"/>
</dbReference>
<gene>
    <name evidence="5" type="ORF">SAMN05421630_105305</name>
</gene>
<dbReference type="InterPro" id="IPR025110">
    <property type="entry name" value="AMP-bd_C"/>
</dbReference>
<organism evidence="5 6">
    <name type="scientific">Prauserella marina</name>
    <dbReference type="NCBI Taxonomy" id="530584"/>
    <lineage>
        <taxon>Bacteria</taxon>
        <taxon>Bacillati</taxon>
        <taxon>Actinomycetota</taxon>
        <taxon>Actinomycetes</taxon>
        <taxon>Pseudonocardiales</taxon>
        <taxon>Pseudonocardiaceae</taxon>
        <taxon>Prauserella</taxon>
    </lineage>
</organism>
<reference evidence="5 6" key="1">
    <citation type="submission" date="2016-10" db="EMBL/GenBank/DDBJ databases">
        <authorList>
            <person name="de Groot N.N."/>
        </authorList>
    </citation>
    <scope>NUCLEOTIDE SEQUENCE [LARGE SCALE GENOMIC DNA]</scope>
    <source>
        <strain evidence="5 6">CGMCC 4.5506</strain>
    </source>
</reference>
<dbReference type="RefSeq" id="WP_091804782.1">
    <property type="nucleotide sequence ID" value="NZ_CP016353.1"/>
</dbReference>
<dbReference type="STRING" id="530584.SAMN05421630_105305"/>
<keyword evidence="6" id="KW-1185">Reference proteome</keyword>
<keyword evidence="3" id="KW-0547">Nucleotide-binding</keyword>
<evidence type="ECO:0000313" key="6">
    <source>
        <dbReference type="Proteomes" id="UP000199494"/>
    </source>
</evidence>
<dbReference type="PANTHER" id="PTHR43107:SF15">
    <property type="entry name" value="FATTY ACID TRANSPORT PROTEIN 3, ISOFORM A"/>
    <property type="match status" value="1"/>
</dbReference>
<evidence type="ECO:0000256" key="1">
    <source>
        <dbReference type="ARBA" id="ARBA00006432"/>
    </source>
</evidence>
<dbReference type="OrthoDB" id="2579187at2"/>
<dbReference type="Pfam" id="PF00501">
    <property type="entry name" value="AMP-binding"/>
    <property type="match status" value="1"/>
</dbReference>
<dbReference type="GO" id="GO:0044539">
    <property type="term" value="P:long-chain fatty acid import into cell"/>
    <property type="evidence" value="ECO:0007669"/>
    <property type="project" value="TreeGrafter"/>
</dbReference>
<dbReference type="KEGG" id="pmad:BAY61_16285"/>
<accession>A0A222VQW6</accession>
<evidence type="ECO:0000256" key="3">
    <source>
        <dbReference type="ARBA" id="ARBA00022741"/>
    </source>
</evidence>
<keyword evidence="4" id="KW-0067">ATP-binding</keyword>
<dbReference type="GO" id="GO:0005324">
    <property type="term" value="F:long-chain fatty acid transmembrane transporter activity"/>
    <property type="evidence" value="ECO:0007669"/>
    <property type="project" value="TreeGrafter"/>
</dbReference>
<protein>
    <submittedName>
        <fullName evidence="5">Fatty-acyl-CoA synthase</fullName>
    </submittedName>
</protein>
<dbReference type="PANTHER" id="PTHR43107">
    <property type="entry name" value="LONG-CHAIN FATTY ACID TRANSPORT PROTEIN"/>
    <property type="match status" value="1"/>
</dbReference>
<dbReference type="EMBL" id="FMZE01000005">
    <property type="protein sequence ID" value="SDD04103.1"/>
    <property type="molecule type" value="Genomic_DNA"/>
</dbReference>
<dbReference type="Gene3D" id="3.40.50.12780">
    <property type="entry name" value="N-terminal domain of ligase-like"/>
    <property type="match status" value="1"/>
</dbReference>
<dbReference type="AlphaFoldDB" id="A0A222VQW6"/>
<dbReference type="InterPro" id="IPR000873">
    <property type="entry name" value="AMP-dep_synth/lig_dom"/>
</dbReference>
<dbReference type="Gene3D" id="3.30.300.30">
    <property type="match status" value="1"/>
</dbReference>
<keyword evidence="2" id="KW-0436">Ligase</keyword>
<dbReference type="InterPro" id="IPR042099">
    <property type="entry name" value="ANL_N_sf"/>
</dbReference>
<dbReference type="InterPro" id="IPR045851">
    <property type="entry name" value="AMP-bd_C_sf"/>
</dbReference>